<comment type="similarity">
    <text evidence="4">Belongs to the FMN-dependent alpha-hydroxy acid dehydrogenase family.</text>
</comment>
<evidence type="ECO:0000313" key="9">
    <source>
        <dbReference type="Proteomes" id="UP000708208"/>
    </source>
</evidence>
<dbReference type="OrthoDB" id="25826at2759"/>
<evidence type="ECO:0000256" key="5">
    <source>
        <dbReference type="ARBA" id="ARBA00029325"/>
    </source>
</evidence>
<dbReference type="PROSITE" id="PS00557">
    <property type="entry name" value="FMN_HYDROXY_ACID_DH_1"/>
    <property type="match status" value="1"/>
</dbReference>
<evidence type="ECO:0000256" key="6">
    <source>
        <dbReference type="ARBA" id="ARBA00029327"/>
    </source>
</evidence>
<dbReference type="GO" id="GO:0005782">
    <property type="term" value="C:peroxisomal matrix"/>
    <property type="evidence" value="ECO:0007669"/>
    <property type="project" value="TreeGrafter"/>
</dbReference>
<evidence type="ECO:0000259" key="7">
    <source>
        <dbReference type="PROSITE" id="PS51349"/>
    </source>
</evidence>
<comment type="cofactor">
    <cofactor evidence="1">
        <name>FMN</name>
        <dbReference type="ChEBI" id="CHEBI:58210"/>
    </cofactor>
</comment>
<dbReference type="GO" id="GO:0001561">
    <property type="term" value="P:fatty acid alpha-oxidation"/>
    <property type="evidence" value="ECO:0007669"/>
    <property type="project" value="TreeGrafter"/>
</dbReference>
<reference evidence="8" key="1">
    <citation type="submission" date="2021-06" db="EMBL/GenBank/DDBJ databases">
        <authorList>
            <person name="Hodson N. C."/>
            <person name="Mongue J. A."/>
            <person name="Jaron S. K."/>
        </authorList>
    </citation>
    <scope>NUCLEOTIDE SEQUENCE</scope>
</reference>
<dbReference type="GO" id="GO:0010181">
    <property type="term" value="F:FMN binding"/>
    <property type="evidence" value="ECO:0007669"/>
    <property type="project" value="InterPro"/>
</dbReference>
<dbReference type="InterPro" id="IPR008259">
    <property type="entry name" value="FMN_hydac_DH_AS"/>
</dbReference>
<dbReference type="Proteomes" id="UP000708208">
    <property type="component" value="Unassembled WGS sequence"/>
</dbReference>
<gene>
    <name evidence="8" type="ORF">AFUS01_LOCUS42485</name>
</gene>
<dbReference type="GO" id="GO:0003973">
    <property type="term" value="F:(S)-2-hydroxy-acid oxidase activity"/>
    <property type="evidence" value="ECO:0007669"/>
    <property type="project" value="UniProtKB-EC"/>
</dbReference>
<comment type="catalytic activity">
    <reaction evidence="5">
        <text>a (2S)-2-hydroxycarboxylate + O2 = a 2-oxocarboxylate + H2O2</text>
        <dbReference type="Rhea" id="RHEA:16789"/>
        <dbReference type="ChEBI" id="CHEBI:15379"/>
        <dbReference type="ChEBI" id="CHEBI:16240"/>
        <dbReference type="ChEBI" id="CHEBI:35179"/>
        <dbReference type="ChEBI" id="CHEBI:58123"/>
        <dbReference type="EC" id="1.1.3.15"/>
    </reaction>
    <physiologicalReaction direction="left-to-right" evidence="5">
        <dbReference type="Rhea" id="RHEA:16790"/>
    </physiologicalReaction>
</comment>
<dbReference type="InterPro" id="IPR037396">
    <property type="entry name" value="FMN_HAD"/>
</dbReference>
<evidence type="ECO:0000256" key="1">
    <source>
        <dbReference type="ARBA" id="ARBA00001917"/>
    </source>
</evidence>
<dbReference type="PIRSF" id="PIRSF000138">
    <property type="entry name" value="Al-hdrx_acd_dh"/>
    <property type="match status" value="1"/>
</dbReference>
<comment type="caution">
    <text evidence="8">The sequence shown here is derived from an EMBL/GenBank/DDBJ whole genome shotgun (WGS) entry which is preliminary data.</text>
</comment>
<dbReference type="AlphaFoldDB" id="A0A8J2M5Z1"/>
<dbReference type="FunFam" id="3.20.20.70:FF:000056">
    <property type="entry name" value="hydroxyacid oxidase 2"/>
    <property type="match status" value="1"/>
</dbReference>
<dbReference type="InterPro" id="IPR000262">
    <property type="entry name" value="FMN-dep_DH"/>
</dbReference>
<keyword evidence="9" id="KW-1185">Reference proteome</keyword>
<dbReference type="PROSITE" id="PS51349">
    <property type="entry name" value="FMN_HYDROXY_ACID_DH_2"/>
    <property type="match status" value="1"/>
</dbReference>
<evidence type="ECO:0000256" key="2">
    <source>
        <dbReference type="ARBA" id="ARBA00013087"/>
    </source>
</evidence>
<dbReference type="PANTHER" id="PTHR10578:SF149">
    <property type="entry name" value="2-HYDROXYACID OXIDASE 2"/>
    <property type="match status" value="1"/>
</dbReference>
<evidence type="ECO:0000256" key="3">
    <source>
        <dbReference type="ARBA" id="ARBA00023002"/>
    </source>
</evidence>
<dbReference type="EMBL" id="CAJVCH010567117">
    <property type="protein sequence ID" value="CAG7832820.1"/>
    <property type="molecule type" value="Genomic_DNA"/>
</dbReference>
<accession>A0A8J2M5Z1</accession>
<dbReference type="EC" id="1.1.3.15" evidence="2"/>
<dbReference type="CDD" id="cd02809">
    <property type="entry name" value="alpha_hydroxyacid_oxid_FMN"/>
    <property type="match status" value="1"/>
</dbReference>
<sequence>MDKLVCIEDFRDAAFKLLDQNALDYYKSGADDEVTLRENRNAFSRWVIRPRMLRDVTSRSLSISVLGKPVSIPIGISPTAMQKMAHPDGEIANAKAAAAMGTIYILSTISTSSIEEVASATPRSRKWFQLYVYKDRNLSINLIKRAEAAGFEALCLTVDAPYFGKRRLNFRNKFYLPRHLRMANFQHGSGESEGVGASGGGSALNEYIDRNLDQSLTWEIIPWLKKVTRLPIIVKGILTAEDAKLALEFGVDGIFVSNHGGRQLDTVLASIDALPEIVEVVKGRCDIYLDGGVSTGKDIFKALALGATMVFAGRPFLWGLTVAGEEGSKKILKTFKDELDLTMSLSGISNVKDITPEYVS</sequence>
<feature type="domain" description="FMN hydroxy acid dehydrogenase" evidence="7">
    <location>
        <begin position="1"/>
        <end position="360"/>
    </location>
</feature>
<name>A0A8J2M5Z1_9HEXA</name>
<organism evidence="8 9">
    <name type="scientific">Allacma fusca</name>
    <dbReference type="NCBI Taxonomy" id="39272"/>
    <lineage>
        <taxon>Eukaryota</taxon>
        <taxon>Metazoa</taxon>
        <taxon>Ecdysozoa</taxon>
        <taxon>Arthropoda</taxon>
        <taxon>Hexapoda</taxon>
        <taxon>Collembola</taxon>
        <taxon>Symphypleona</taxon>
        <taxon>Sminthuridae</taxon>
        <taxon>Allacma</taxon>
    </lineage>
</organism>
<evidence type="ECO:0000256" key="4">
    <source>
        <dbReference type="ARBA" id="ARBA00024042"/>
    </source>
</evidence>
<proteinExistence type="inferred from homology"/>
<keyword evidence="3" id="KW-0560">Oxidoreductase</keyword>
<dbReference type="InterPro" id="IPR012133">
    <property type="entry name" value="Alpha-hydoxy_acid_DH_FMN"/>
</dbReference>
<evidence type="ECO:0000313" key="8">
    <source>
        <dbReference type="EMBL" id="CAG7832820.1"/>
    </source>
</evidence>
<protein>
    <recommendedName>
        <fullName evidence="2">(S)-2-hydroxy-acid oxidase</fullName>
        <ecNumber evidence="2">1.1.3.15</ecNumber>
    </recommendedName>
</protein>
<comment type="catalytic activity">
    <reaction evidence="6">
        <text>2-hydroxyoctanoate + O2 = 2-oxooctanoate + H2O2</text>
        <dbReference type="Rhea" id="RHEA:67940"/>
        <dbReference type="ChEBI" id="CHEBI:15379"/>
        <dbReference type="ChEBI" id="CHEBI:16240"/>
        <dbReference type="ChEBI" id="CHEBI:133514"/>
        <dbReference type="ChEBI" id="CHEBI:176689"/>
    </reaction>
    <physiologicalReaction direction="left-to-right" evidence="6">
        <dbReference type="Rhea" id="RHEA:67941"/>
    </physiologicalReaction>
</comment>
<feature type="non-terminal residue" evidence="8">
    <location>
        <position position="1"/>
    </location>
</feature>
<dbReference type="Pfam" id="PF01070">
    <property type="entry name" value="FMN_dh"/>
    <property type="match status" value="1"/>
</dbReference>
<dbReference type="PANTHER" id="PTHR10578">
    <property type="entry name" value="S -2-HYDROXY-ACID OXIDASE-RELATED"/>
    <property type="match status" value="1"/>
</dbReference>